<dbReference type="PROSITE" id="PS51063">
    <property type="entry name" value="HTH_CRP_2"/>
    <property type="match status" value="1"/>
</dbReference>
<dbReference type="InterPro" id="IPR012318">
    <property type="entry name" value="HTH_CRP"/>
</dbReference>
<evidence type="ECO:0008006" key="8">
    <source>
        <dbReference type="Google" id="ProtNLM"/>
    </source>
</evidence>
<dbReference type="SUPFAM" id="SSF51206">
    <property type="entry name" value="cAMP-binding domain-like"/>
    <property type="match status" value="1"/>
</dbReference>
<dbReference type="PROSITE" id="PS50042">
    <property type="entry name" value="CNMP_BINDING_3"/>
    <property type="match status" value="1"/>
</dbReference>
<dbReference type="Proteomes" id="UP000247763">
    <property type="component" value="Chromosome"/>
</dbReference>
<gene>
    <name evidence="6" type="ORF">HYN04_04330</name>
</gene>
<dbReference type="InterPro" id="IPR014710">
    <property type="entry name" value="RmlC-like_jellyroll"/>
</dbReference>
<dbReference type="InterPro" id="IPR018490">
    <property type="entry name" value="cNMP-bd_dom_sf"/>
</dbReference>
<evidence type="ECO:0000259" key="4">
    <source>
        <dbReference type="PROSITE" id="PS50042"/>
    </source>
</evidence>
<dbReference type="InterPro" id="IPR036390">
    <property type="entry name" value="WH_DNA-bd_sf"/>
</dbReference>
<dbReference type="KEGG" id="phb:HYN04_04330"/>
<dbReference type="Pfam" id="PF13545">
    <property type="entry name" value="HTH_Crp_2"/>
    <property type="match status" value="1"/>
</dbReference>
<evidence type="ECO:0000256" key="1">
    <source>
        <dbReference type="ARBA" id="ARBA00023015"/>
    </source>
</evidence>
<dbReference type="CDD" id="cd00038">
    <property type="entry name" value="CAP_ED"/>
    <property type="match status" value="1"/>
</dbReference>
<feature type="domain" description="Cyclic nucleotide-binding" evidence="4">
    <location>
        <begin position="34"/>
        <end position="134"/>
    </location>
</feature>
<dbReference type="SUPFAM" id="SSF46785">
    <property type="entry name" value="Winged helix' DNA-binding domain"/>
    <property type="match status" value="1"/>
</dbReference>
<dbReference type="Gene3D" id="2.60.120.10">
    <property type="entry name" value="Jelly Rolls"/>
    <property type="match status" value="1"/>
</dbReference>
<dbReference type="GO" id="GO:0006355">
    <property type="term" value="P:regulation of DNA-templated transcription"/>
    <property type="evidence" value="ECO:0007669"/>
    <property type="project" value="InterPro"/>
</dbReference>
<evidence type="ECO:0000256" key="3">
    <source>
        <dbReference type="ARBA" id="ARBA00023163"/>
    </source>
</evidence>
<dbReference type="Gene3D" id="1.10.10.10">
    <property type="entry name" value="Winged helix-like DNA-binding domain superfamily/Winged helix DNA-binding domain"/>
    <property type="match status" value="1"/>
</dbReference>
<organism evidence="6 7">
    <name type="scientific">Phenylobacterium parvum</name>
    <dbReference type="NCBI Taxonomy" id="2201350"/>
    <lineage>
        <taxon>Bacteria</taxon>
        <taxon>Pseudomonadati</taxon>
        <taxon>Pseudomonadota</taxon>
        <taxon>Alphaproteobacteria</taxon>
        <taxon>Caulobacterales</taxon>
        <taxon>Caulobacteraceae</taxon>
        <taxon>Phenylobacterium</taxon>
    </lineage>
</organism>
<feature type="domain" description="HTH crp-type" evidence="5">
    <location>
        <begin position="164"/>
        <end position="233"/>
    </location>
</feature>
<dbReference type="GO" id="GO:0003677">
    <property type="term" value="F:DNA binding"/>
    <property type="evidence" value="ECO:0007669"/>
    <property type="project" value="UniProtKB-KW"/>
</dbReference>
<accession>A0A2Z3HW69</accession>
<evidence type="ECO:0000256" key="2">
    <source>
        <dbReference type="ARBA" id="ARBA00023125"/>
    </source>
</evidence>
<evidence type="ECO:0000313" key="7">
    <source>
        <dbReference type="Proteomes" id="UP000247763"/>
    </source>
</evidence>
<name>A0A2Z3HW69_9CAUL</name>
<dbReference type="InterPro" id="IPR000595">
    <property type="entry name" value="cNMP-bd_dom"/>
</dbReference>
<protein>
    <recommendedName>
        <fullName evidence="8">Crp/Fnr family transcriptional regulator</fullName>
    </recommendedName>
</protein>
<proteinExistence type="predicted"/>
<keyword evidence="3" id="KW-0804">Transcription</keyword>
<keyword evidence="1" id="KW-0805">Transcription regulation</keyword>
<dbReference type="EMBL" id="CP029479">
    <property type="protein sequence ID" value="AWM77049.1"/>
    <property type="molecule type" value="Genomic_DNA"/>
</dbReference>
<dbReference type="InterPro" id="IPR036388">
    <property type="entry name" value="WH-like_DNA-bd_sf"/>
</dbReference>
<keyword evidence="2" id="KW-0238">DNA-binding</keyword>
<sequence>MLAGGCRDIDNFDPAREAALDKSEAIARVSETGWLARQTPEFRKVFLERVSLRRYAAGAAIFRAGSPPAGMFGLVEGQWSLQTPPSDVMISVQGVGRWAGEAAAMRRQSTMISIHALTACRVLHLSQSDFEIVIRDPECCRTIAALTAEGLGEAVIVVSNLVQPNGELRVAQRLLTFVGLYGDDRRVFTDISQADLATMCGLSRQTLNKVLMAFQEAGVITTAYRRLEILDLEALQRIAYRPLP</sequence>
<evidence type="ECO:0000259" key="5">
    <source>
        <dbReference type="PROSITE" id="PS51063"/>
    </source>
</evidence>
<dbReference type="SMART" id="SM00419">
    <property type="entry name" value="HTH_CRP"/>
    <property type="match status" value="1"/>
</dbReference>
<evidence type="ECO:0000313" key="6">
    <source>
        <dbReference type="EMBL" id="AWM77049.1"/>
    </source>
</evidence>
<dbReference type="OrthoDB" id="3525895at2"/>
<dbReference type="Pfam" id="PF00027">
    <property type="entry name" value="cNMP_binding"/>
    <property type="match status" value="1"/>
</dbReference>
<reference evidence="7" key="1">
    <citation type="submission" date="2018-05" db="EMBL/GenBank/DDBJ databases">
        <title>Genome sequencing of Phenylobacterium sp. HYN0004.</title>
        <authorList>
            <person name="Yi H."/>
            <person name="Baek C."/>
        </authorList>
    </citation>
    <scope>NUCLEOTIDE SEQUENCE [LARGE SCALE GENOMIC DNA]</scope>
    <source>
        <strain evidence="7">HYN0004</strain>
    </source>
</reference>
<dbReference type="AlphaFoldDB" id="A0A2Z3HW69"/>
<keyword evidence="7" id="KW-1185">Reference proteome</keyword>